<evidence type="ECO:0000313" key="1">
    <source>
        <dbReference type="EMBL" id="GBB84376.1"/>
    </source>
</evidence>
<dbReference type="EMBL" id="BEXD01000113">
    <property type="protein sequence ID" value="GBB84376.1"/>
    <property type="molecule type" value="Genomic_DNA"/>
</dbReference>
<dbReference type="AlphaFoldDB" id="A0A2Z6QVX2"/>
<reference evidence="2" key="2">
    <citation type="submission" date="2019-10" db="EMBL/GenBank/DDBJ databases">
        <title>Conservation and host-specific expression of non-tandemly repeated heterogenous ribosome RNA gene in arbuscular mycorrhizal fungi.</title>
        <authorList>
            <person name="Maeda T."/>
            <person name="Kobayashi Y."/>
            <person name="Nakagawa T."/>
            <person name="Ezawa T."/>
            <person name="Yamaguchi K."/>
            <person name="Bino T."/>
            <person name="Nishimoto Y."/>
            <person name="Shigenobu S."/>
            <person name="Kawaguchi M."/>
        </authorList>
    </citation>
    <scope>NUCLEOTIDE SEQUENCE</scope>
    <source>
        <strain evidence="2">HR1</strain>
    </source>
</reference>
<evidence type="ECO:0000313" key="3">
    <source>
        <dbReference type="Proteomes" id="UP000247702"/>
    </source>
</evidence>
<dbReference type="Proteomes" id="UP000247702">
    <property type="component" value="Unassembled WGS sequence"/>
</dbReference>
<proteinExistence type="predicted"/>
<comment type="caution">
    <text evidence="1">The sequence shown here is derived from an EMBL/GenBank/DDBJ whole genome shotgun (WGS) entry which is preliminary data.</text>
</comment>
<dbReference type="EMBL" id="BLAL01000262">
    <property type="protein sequence ID" value="GES98017.1"/>
    <property type="molecule type" value="Genomic_DNA"/>
</dbReference>
<organism evidence="1 3">
    <name type="scientific">Rhizophagus clarus</name>
    <dbReference type="NCBI Taxonomy" id="94130"/>
    <lineage>
        <taxon>Eukaryota</taxon>
        <taxon>Fungi</taxon>
        <taxon>Fungi incertae sedis</taxon>
        <taxon>Mucoromycota</taxon>
        <taxon>Glomeromycotina</taxon>
        <taxon>Glomeromycetes</taxon>
        <taxon>Glomerales</taxon>
        <taxon>Glomeraceae</taxon>
        <taxon>Rhizophagus</taxon>
    </lineage>
</organism>
<dbReference type="Proteomes" id="UP000615446">
    <property type="component" value="Unassembled WGS sequence"/>
</dbReference>
<reference evidence="1 3" key="1">
    <citation type="submission" date="2017-11" db="EMBL/GenBank/DDBJ databases">
        <title>The genome of Rhizophagus clarus HR1 reveals common genetic basis of auxotrophy among arbuscular mycorrhizal fungi.</title>
        <authorList>
            <person name="Kobayashi Y."/>
        </authorList>
    </citation>
    <scope>NUCLEOTIDE SEQUENCE [LARGE SCALE GENOMIC DNA]</scope>
    <source>
        <strain evidence="1 3">HR1</strain>
    </source>
</reference>
<accession>A0A2Z6QVX2</accession>
<protein>
    <submittedName>
        <fullName evidence="1">Uncharacterized protein</fullName>
    </submittedName>
</protein>
<sequence length="93" mass="10924">MSSDICYCGFWGFVARQYGKREITILPFDIELLKFYTRCIFTRSTSLHRVRKADLKAVFDFTYKQLILSSLLIISKMGFGEKNVLFEYTKSDI</sequence>
<name>A0A2Z6QVX2_9GLOM</name>
<gene>
    <name evidence="2" type="ORF">RCL2_002457700</name>
    <name evidence="1" type="ORF">RclHR1_00110009</name>
</gene>
<keyword evidence="3" id="KW-1185">Reference proteome</keyword>
<evidence type="ECO:0000313" key="2">
    <source>
        <dbReference type="EMBL" id="GES98017.1"/>
    </source>
</evidence>